<evidence type="ECO:0000313" key="3">
    <source>
        <dbReference type="EMBL" id="VAW56589.1"/>
    </source>
</evidence>
<reference evidence="3" key="1">
    <citation type="submission" date="2018-06" db="EMBL/GenBank/DDBJ databases">
        <authorList>
            <person name="Zhirakovskaya E."/>
        </authorList>
    </citation>
    <scope>NUCLEOTIDE SEQUENCE</scope>
</reference>
<dbReference type="InterPro" id="IPR024478">
    <property type="entry name" value="HlyB_4HB_MCP"/>
</dbReference>
<feature type="non-terminal residue" evidence="3">
    <location>
        <position position="369"/>
    </location>
</feature>
<dbReference type="EMBL" id="UOFF01000257">
    <property type="protein sequence ID" value="VAW56589.1"/>
    <property type="molecule type" value="Genomic_DNA"/>
</dbReference>
<evidence type="ECO:0000256" key="1">
    <source>
        <dbReference type="SAM" id="Phobius"/>
    </source>
</evidence>
<keyword evidence="1" id="KW-0812">Transmembrane</keyword>
<sequence>MNTHSKIAKSNRFFNLSSIRNRIWLGFTLILFILLFISLNTLGQFSRLNKGINQVTSDIQPVVLTAQNLEARLEATSNMLGFYLLTKEDSYRKNFLTQLNSVKNETIKLSQYKLVTGNDDYLRIVTEVQNDINVLESYREKMVELVADPMKNIPAQKLANQNLNPVSRKLQSMIGLMIDSDFEEDSEDGSRDKFRRTLFDLRFYNIKITSELRNYMAFRSQTNLQNIYDIENLINAKLNFIESNANMYTFEQSDLMASYIKADKQYFKDLKTLAKIHSTDRFRTDIFLVKTEIGPLIKKIETNLGSLVDTLKTLITRTSNTLHDEASGAKNQVLTGMIIGLLVGCIIAFLIARMITIPINDAMYAMNDL</sequence>
<accession>A0A3B0X4U4</accession>
<feature type="transmembrane region" description="Helical" evidence="1">
    <location>
        <begin position="333"/>
        <end position="356"/>
    </location>
</feature>
<keyword evidence="1" id="KW-1133">Transmembrane helix</keyword>
<proteinExistence type="predicted"/>
<dbReference type="Pfam" id="PF12729">
    <property type="entry name" value="4HB_MCP_1"/>
    <property type="match status" value="1"/>
</dbReference>
<feature type="domain" description="Chemotaxis methyl-accepting receptor HlyB-like 4HB MCP" evidence="2">
    <location>
        <begin position="18"/>
        <end position="179"/>
    </location>
</feature>
<evidence type="ECO:0000259" key="2">
    <source>
        <dbReference type="Pfam" id="PF12729"/>
    </source>
</evidence>
<name>A0A3B0X4U4_9ZZZZ</name>
<feature type="transmembrane region" description="Helical" evidence="1">
    <location>
        <begin position="21"/>
        <end position="39"/>
    </location>
</feature>
<organism evidence="3">
    <name type="scientific">hydrothermal vent metagenome</name>
    <dbReference type="NCBI Taxonomy" id="652676"/>
    <lineage>
        <taxon>unclassified sequences</taxon>
        <taxon>metagenomes</taxon>
        <taxon>ecological metagenomes</taxon>
    </lineage>
</organism>
<keyword evidence="1" id="KW-0472">Membrane</keyword>
<dbReference type="AlphaFoldDB" id="A0A3B0X4U4"/>
<protein>
    <recommendedName>
        <fullName evidence="2">Chemotaxis methyl-accepting receptor HlyB-like 4HB MCP domain-containing protein</fullName>
    </recommendedName>
</protein>
<gene>
    <name evidence="3" type="ORF">MNBD_GAMMA07-287</name>
</gene>